<dbReference type="InterPro" id="IPR001138">
    <property type="entry name" value="Zn2Cys6_DnaBD"/>
</dbReference>
<feature type="domain" description="Zn(2)-C6 fungal-type" evidence="7">
    <location>
        <begin position="211"/>
        <end position="244"/>
    </location>
</feature>
<dbReference type="GO" id="GO:0008270">
    <property type="term" value="F:zinc ion binding"/>
    <property type="evidence" value="ECO:0007669"/>
    <property type="project" value="InterPro"/>
</dbReference>
<sequence>MFSQNSNNGRSDQHSYSPEIPFRAPDFYVPNIAGTSAGISSASRAYASDYPRADYVGESSNSHPGPPRYASSLYSSREEGTPPSIFTQSYDRSNRSPSDLNAGIPYRDQRDERTQVLLNGMPPLRRPTIPAMLDTYSLGTSQPPIHSEPNSALTAYSDHSGNSEGWPAAVQQLAPQPSKTRKTRREKPRIALAPDQPPTTQGKPRARVYVACLQCRTRKIRCDGAKPVCHNCSRRTTGGPECNYDALPKRRGPDKTPGARQRLARDARNEVENGGLPARRRRRTRNTSTSNAPSTIVQERSPSEGSGSDMLPSLPMPVLLTSPTSADPSHALPHPLPPSSYERTTFSPDCGCHGLSQCPSFLAPDLSSSSAEPRGAQDIMATYDPSFDLASIMPCGVSGSRSYIREVDEEGNEQHDLNAQDISNQPSLNFTRKIWWDSLLSLYLSPNTSRLQPLSSSQRESASQSITSDLRFLFKASNYWFSFFHIPSFFGNFFDPTRRERLQPCLVLALLAMSTFWQSSEVGLGSQGRERALRFRDEAQAALDASVNAGWIDETLAQAAWLLSLFEVCAHPRHSTARSTSALVMLDSIIRSLSLTLVDSDDPNTTMFAPRCVPVVTTSGKTNKPVWFPDQLIGSSMPISSPTSSTDLADKVPGCSCKTMTLGQHWAAVGEHAPLWGPTATWEDAWSEGEIRRESCRRLCWSSIILAAGHISYTTASRDEDLDLFISDPANYALLFSGESLARAPALCSTRSSKNTIWALHDRSFLLWLSCTRMRGDSHATDVDKAQFAVKAWLEADALERALNNHTCELERAFIFQAREYIFNTRMFITYEFQRYIPLVSVNVSGLFHRSKAEEWLSHQASVARRFMLGLHTITGNASNLLARRPFFVFWFMGQISRALSLWKCDNTLTIALDVCKALLPAIDYLTALWPCPEQRHRYEVLRERLVNACYAAGVNPPPPPNLSLALPSSVEALV</sequence>
<dbReference type="PANTHER" id="PTHR47338">
    <property type="entry name" value="ZN(II)2CYS6 TRANSCRIPTION FACTOR (EUROFUNG)-RELATED"/>
    <property type="match status" value="1"/>
</dbReference>
<feature type="compositionally biased region" description="Polar residues" evidence="6">
    <location>
        <begin position="141"/>
        <end position="163"/>
    </location>
</feature>
<feature type="compositionally biased region" description="Polar residues" evidence="6">
    <location>
        <begin position="296"/>
        <end position="306"/>
    </location>
</feature>
<feature type="compositionally biased region" description="Polar residues" evidence="6">
    <location>
        <begin position="1"/>
        <end position="16"/>
    </location>
</feature>
<keyword evidence="9" id="KW-1185">Reference proteome</keyword>
<feature type="region of interest" description="Disordered" evidence="6">
    <location>
        <begin position="233"/>
        <end position="332"/>
    </location>
</feature>
<dbReference type="GO" id="GO:0000981">
    <property type="term" value="F:DNA-binding transcription factor activity, RNA polymerase II-specific"/>
    <property type="evidence" value="ECO:0007669"/>
    <property type="project" value="InterPro"/>
</dbReference>
<dbReference type="STRING" id="68775.A0A5C3M8A7"/>
<dbReference type="InterPro" id="IPR036864">
    <property type="entry name" value="Zn2-C6_fun-type_DNA-bd_sf"/>
</dbReference>
<evidence type="ECO:0000313" key="9">
    <source>
        <dbReference type="Proteomes" id="UP000308652"/>
    </source>
</evidence>
<dbReference type="Gene3D" id="4.10.240.10">
    <property type="entry name" value="Zn(2)-C6 fungal-type DNA-binding domain"/>
    <property type="match status" value="1"/>
</dbReference>
<keyword evidence="4" id="KW-0804">Transcription</keyword>
<evidence type="ECO:0000259" key="7">
    <source>
        <dbReference type="PROSITE" id="PS50048"/>
    </source>
</evidence>
<evidence type="ECO:0000256" key="1">
    <source>
        <dbReference type="ARBA" id="ARBA00004123"/>
    </source>
</evidence>
<dbReference type="CDD" id="cd12148">
    <property type="entry name" value="fungal_TF_MHR"/>
    <property type="match status" value="1"/>
</dbReference>
<dbReference type="EMBL" id="ML213596">
    <property type="protein sequence ID" value="TFK40666.1"/>
    <property type="molecule type" value="Genomic_DNA"/>
</dbReference>
<dbReference type="InterPro" id="IPR050815">
    <property type="entry name" value="TF_fung"/>
</dbReference>
<dbReference type="PANTHER" id="PTHR47338:SF5">
    <property type="entry name" value="ZN(II)2CYS6 TRANSCRIPTION FACTOR (EUROFUNG)"/>
    <property type="match status" value="1"/>
</dbReference>
<keyword evidence="2" id="KW-0479">Metal-binding</keyword>
<proteinExistence type="predicted"/>
<feature type="compositionally biased region" description="Low complexity" evidence="6">
    <location>
        <begin position="286"/>
        <end position="295"/>
    </location>
</feature>
<keyword evidence="5" id="KW-0539">Nucleus</keyword>
<dbReference type="Pfam" id="PF00172">
    <property type="entry name" value="Zn_clus"/>
    <property type="match status" value="1"/>
</dbReference>
<name>A0A5C3M8A7_9AGAR</name>
<dbReference type="CDD" id="cd00067">
    <property type="entry name" value="GAL4"/>
    <property type="match status" value="1"/>
</dbReference>
<evidence type="ECO:0000256" key="2">
    <source>
        <dbReference type="ARBA" id="ARBA00022723"/>
    </source>
</evidence>
<evidence type="ECO:0000256" key="4">
    <source>
        <dbReference type="ARBA" id="ARBA00023163"/>
    </source>
</evidence>
<gene>
    <name evidence="8" type="ORF">BDQ12DRAFT_733873</name>
</gene>
<evidence type="ECO:0000256" key="6">
    <source>
        <dbReference type="SAM" id="MobiDB-lite"/>
    </source>
</evidence>
<protein>
    <recommendedName>
        <fullName evidence="7">Zn(2)-C6 fungal-type domain-containing protein</fullName>
    </recommendedName>
</protein>
<dbReference type="SMART" id="SM00066">
    <property type="entry name" value="GAL4"/>
    <property type="match status" value="1"/>
</dbReference>
<feature type="region of interest" description="Disordered" evidence="6">
    <location>
        <begin position="1"/>
        <end position="22"/>
    </location>
</feature>
<feature type="region of interest" description="Disordered" evidence="6">
    <location>
        <begin position="56"/>
        <end position="110"/>
    </location>
</feature>
<organism evidence="8 9">
    <name type="scientific">Crucibulum laeve</name>
    <dbReference type="NCBI Taxonomy" id="68775"/>
    <lineage>
        <taxon>Eukaryota</taxon>
        <taxon>Fungi</taxon>
        <taxon>Dikarya</taxon>
        <taxon>Basidiomycota</taxon>
        <taxon>Agaricomycotina</taxon>
        <taxon>Agaricomycetes</taxon>
        <taxon>Agaricomycetidae</taxon>
        <taxon>Agaricales</taxon>
        <taxon>Agaricineae</taxon>
        <taxon>Nidulariaceae</taxon>
        <taxon>Crucibulum</taxon>
    </lineage>
</organism>
<evidence type="ECO:0000256" key="3">
    <source>
        <dbReference type="ARBA" id="ARBA00023015"/>
    </source>
</evidence>
<dbReference type="SUPFAM" id="SSF57701">
    <property type="entry name" value="Zn2/Cys6 DNA-binding domain"/>
    <property type="match status" value="1"/>
</dbReference>
<dbReference type="OrthoDB" id="2123952at2759"/>
<feature type="region of interest" description="Disordered" evidence="6">
    <location>
        <begin position="141"/>
        <end position="204"/>
    </location>
</feature>
<keyword evidence="3" id="KW-0805">Transcription regulation</keyword>
<dbReference type="PROSITE" id="PS50048">
    <property type="entry name" value="ZN2_CY6_FUNGAL_2"/>
    <property type="match status" value="1"/>
</dbReference>
<dbReference type="GO" id="GO:0005634">
    <property type="term" value="C:nucleus"/>
    <property type="evidence" value="ECO:0007669"/>
    <property type="project" value="UniProtKB-SubCell"/>
</dbReference>
<accession>A0A5C3M8A7</accession>
<dbReference type="AlphaFoldDB" id="A0A5C3M8A7"/>
<evidence type="ECO:0000313" key="8">
    <source>
        <dbReference type="EMBL" id="TFK40666.1"/>
    </source>
</evidence>
<dbReference type="Proteomes" id="UP000308652">
    <property type="component" value="Unassembled WGS sequence"/>
</dbReference>
<feature type="compositionally biased region" description="Polar residues" evidence="6">
    <location>
        <begin position="84"/>
        <end position="99"/>
    </location>
</feature>
<reference evidence="8 9" key="1">
    <citation type="journal article" date="2019" name="Nat. Ecol. Evol.">
        <title>Megaphylogeny resolves global patterns of mushroom evolution.</title>
        <authorList>
            <person name="Varga T."/>
            <person name="Krizsan K."/>
            <person name="Foldi C."/>
            <person name="Dima B."/>
            <person name="Sanchez-Garcia M."/>
            <person name="Sanchez-Ramirez S."/>
            <person name="Szollosi G.J."/>
            <person name="Szarkandi J.G."/>
            <person name="Papp V."/>
            <person name="Albert L."/>
            <person name="Andreopoulos W."/>
            <person name="Angelini C."/>
            <person name="Antonin V."/>
            <person name="Barry K.W."/>
            <person name="Bougher N.L."/>
            <person name="Buchanan P."/>
            <person name="Buyck B."/>
            <person name="Bense V."/>
            <person name="Catcheside P."/>
            <person name="Chovatia M."/>
            <person name="Cooper J."/>
            <person name="Damon W."/>
            <person name="Desjardin D."/>
            <person name="Finy P."/>
            <person name="Geml J."/>
            <person name="Haridas S."/>
            <person name="Hughes K."/>
            <person name="Justo A."/>
            <person name="Karasinski D."/>
            <person name="Kautmanova I."/>
            <person name="Kiss B."/>
            <person name="Kocsube S."/>
            <person name="Kotiranta H."/>
            <person name="LaButti K.M."/>
            <person name="Lechner B.E."/>
            <person name="Liimatainen K."/>
            <person name="Lipzen A."/>
            <person name="Lukacs Z."/>
            <person name="Mihaltcheva S."/>
            <person name="Morgado L.N."/>
            <person name="Niskanen T."/>
            <person name="Noordeloos M.E."/>
            <person name="Ohm R.A."/>
            <person name="Ortiz-Santana B."/>
            <person name="Ovrebo C."/>
            <person name="Racz N."/>
            <person name="Riley R."/>
            <person name="Savchenko A."/>
            <person name="Shiryaev A."/>
            <person name="Soop K."/>
            <person name="Spirin V."/>
            <person name="Szebenyi C."/>
            <person name="Tomsovsky M."/>
            <person name="Tulloss R.E."/>
            <person name="Uehling J."/>
            <person name="Grigoriev I.V."/>
            <person name="Vagvolgyi C."/>
            <person name="Papp T."/>
            <person name="Martin F.M."/>
            <person name="Miettinen O."/>
            <person name="Hibbett D.S."/>
            <person name="Nagy L.G."/>
        </authorList>
    </citation>
    <scope>NUCLEOTIDE SEQUENCE [LARGE SCALE GENOMIC DNA]</scope>
    <source>
        <strain evidence="8 9">CBS 166.37</strain>
    </source>
</reference>
<comment type="subcellular location">
    <subcellularLocation>
        <location evidence="1">Nucleus</location>
    </subcellularLocation>
</comment>
<evidence type="ECO:0000256" key="5">
    <source>
        <dbReference type="ARBA" id="ARBA00023242"/>
    </source>
</evidence>